<evidence type="ECO:0000313" key="2">
    <source>
        <dbReference type="Proteomes" id="UP000574931"/>
    </source>
</evidence>
<gene>
    <name evidence="1" type="ORF">HKX02_05585</name>
</gene>
<organism evidence="1 2">
    <name type="scientific">Ochrobactrum soli</name>
    <dbReference type="NCBI Taxonomy" id="2448455"/>
    <lineage>
        <taxon>Bacteria</taxon>
        <taxon>Pseudomonadati</taxon>
        <taxon>Pseudomonadota</taxon>
        <taxon>Alphaproteobacteria</taxon>
        <taxon>Hyphomicrobiales</taxon>
        <taxon>Brucellaceae</taxon>
        <taxon>Brucella/Ochrobactrum group</taxon>
        <taxon>Ochrobactrum</taxon>
    </lineage>
</organism>
<dbReference type="Pfam" id="PF11367">
    <property type="entry name" value="Tail_completion_gp17"/>
    <property type="match status" value="1"/>
</dbReference>
<dbReference type="AlphaFoldDB" id="A0A849KMG4"/>
<comment type="caution">
    <text evidence="1">The sequence shown here is derived from an EMBL/GenBank/DDBJ whole genome shotgun (WGS) entry which is preliminary data.</text>
</comment>
<name>A0A849KMG4_9HYPH</name>
<dbReference type="InterPro" id="IPR021508">
    <property type="entry name" value="Gp17-like"/>
</dbReference>
<proteinExistence type="predicted"/>
<dbReference type="InterPro" id="IPR053745">
    <property type="entry name" value="Viral_Tail_Comp_sf"/>
</dbReference>
<keyword evidence="2" id="KW-1185">Reference proteome</keyword>
<accession>A0A849KMG4</accession>
<protein>
    <submittedName>
        <fullName evidence="1">DUF3168 domain-containing protein</fullName>
    </submittedName>
</protein>
<dbReference type="Proteomes" id="UP000574931">
    <property type="component" value="Unassembled WGS sequence"/>
</dbReference>
<reference evidence="1 2" key="1">
    <citation type="submission" date="2020-05" db="EMBL/GenBank/DDBJ databases">
        <title>Draft Genome Sequence of Ochrobactrum soli Isolated from Stable Fly Gut.</title>
        <authorList>
            <person name="Pileggi M.T."/>
            <person name="Vazhakkala L.J."/>
            <person name="Wong C.N."/>
        </authorList>
    </citation>
    <scope>NUCLEOTIDE SEQUENCE [LARGE SCALE GENOMIC DNA]</scope>
    <source>
        <strain evidence="1 2">MTP-C0764</strain>
    </source>
</reference>
<dbReference type="Gene3D" id="3.30.2000.30">
    <property type="match status" value="1"/>
</dbReference>
<sequence>MIDSASLQLQAAVVARLRSWPDLTNLVGTKIYDVVPADVSEPYVEIGDFDDRRDDKTCVKGREIFVTLHVWSLAPSGSSRAEPSRIATAIEGALADADLTLTSCRLISLEHTQTQVFKDLDNARFHGVVEFIARTEMLS</sequence>
<dbReference type="RefSeq" id="WP_171317591.1">
    <property type="nucleotide sequence ID" value="NZ_JABFCY010000002.1"/>
</dbReference>
<dbReference type="EMBL" id="JABFCY010000002">
    <property type="protein sequence ID" value="NNU59729.1"/>
    <property type="molecule type" value="Genomic_DNA"/>
</dbReference>
<evidence type="ECO:0000313" key="1">
    <source>
        <dbReference type="EMBL" id="NNU59729.1"/>
    </source>
</evidence>